<dbReference type="PROSITE" id="PS51257">
    <property type="entry name" value="PROKAR_LIPOPROTEIN"/>
    <property type="match status" value="1"/>
</dbReference>
<reference evidence="2" key="1">
    <citation type="submission" date="2006-06" db="EMBL/GenBank/DDBJ databases">
        <title>Complete sequence of chromosome of Chelativorans sp. BNC1.</title>
        <authorList>
            <consortium name="US DOE Joint Genome Institute"/>
            <person name="Copeland A."/>
            <person name="Lucas S."/>
            <person name="Lapidus A."/>
            <person name="Barry K."/>
            <person name="Detter J.C."/>
            <person name="Glavina del Rio T."/>
            <person name="Hammon N."/>
            <person name="Israni S."/>
            <person name="Dalin E."/>
            <person name="Tice H."/>
            <person name="Pitluck S."/>
            <person name="Chertkov O."/>
            <person name="Brettin T."/>
            <person name="Bruce D."/>
            <person name="Han C."/>
            <person name="Tapia R."/>
            <person name="Gilna P."/>
            <person name="Schmutz J."/>
            <person name="Larimer F."/>
            <person name="Land M."/>
            <person name="Hauser L."/>
            <person name="Kyrpides N."/>
            <person name="Mikhailova N."/>
            <person name="Richardson P."/>
        </authorList>
    </citation>
    <scope>NUCLEOTIDE SEQUENCE</scope>
    <source>
        <strain evidence="2">BNC1</strain>
    </source>
</reference>
<sequence precursor="true">MGDFVKRSAFVAVAFAAVLSACAKTPESISAAYVSEVGYHSWSCTQLGEEQLRLSSAYATAAKQQQQARSNDIAGVILIGLPVSSLSGDNIAPEIARLKGEQEAVRKAMITKNCGK</sequence>
<protein>
    <recommendedName>
        <fullName evidence="3">Lipoprotein</fullName>
    </recommendedName>
</protein>
<feature type="chain" id="PRO_5004180114" description="Lipoprotein" evidence="1">
    <location>
        <begin position="24"/>
        <end position="116"/>
    </location>
</feature>
<dbReference type="eggNOG" id="ENOG5033H29">
    <property type="taxonomic scope" value="Bacteria"/>
</dbReference>
<gene>
    <name evidence="2" type="ordered locus">Meso_1247</name>
</gene>
<name>Q11IY2_CHESB</name>
<dbReference type="STRING" id="266779.Meso_1247"/>
<evidence type="ECO:0000256" key="1">
    <source>
        <dbReference type="SAM" id="SignalP"/>
    </source>
</evidence>
<dbReference type="KEGG" id="mes:Meso_1247"/>
<dbReference type="HOGENOM" id="CLU_155147_0_0_5"/>
<feature type="signal peptide" evidence="1">
    <location>
        <begin position="1"/>
        <end position="23"/>
    </location>
</feature>
<keyword evidence="1" id="KW-0732">Signal</keyword>
<proteinExistence type="predicted"/>
<organism evidence="2">
    <name type="scientific">Chelativorans sp. (strain BNC1)</name>
    <dbReference type="NCBI Taxonomy" id="266779"/>
    <lineage>
        <taxon>Bacteria</taxon>
        <taxon>Pseudomonadati</taxon>
        <taxon>Pseudomonadota</taxon>
        <taxon>Alphaproteobacteria</taxon>
        <taxon>Hyphomicrobiales</taxon>
        <taxon>Phyllobacteriaceae</taxon>
        <taxon>Chelativorans</taxon>
    </lineage>
</organism>
<dbReference type="EMBL" id="CP000390">
    <property type="protein sequence ID" value="ABG62643.1"/>
    <property type="molecule type" value="Genomic_DNA"/>
</dbReference>
<accession>Q11IY2</accession>
<dbReference type="AlphaFoldDB" id="Q11IY2"/>
<evidence type="ECO:0008006" key="3">
    <source>
        <dbReference type="Google" id="ProtNLM"/>
    </source>
</evidence>
<evidence type="ECO:0000313" key="2">
    <source>
        <dbReference type="EMBL" id="ABG62643.1"/>
    </source>
</evidence>